<evidence type="ECO:0000256" key="11">
    <source>
        <dbReference type="ARBA" id="ARBA00041373"/>
    </source>
</evidence>
<dbReference type="RefSeq" id="WP_323356564.1">
    <property type="nucleotide sequence ID" value="NZ_JAYGHY010000020.1"/>
</dbReference>
<dbReference type="InterPro" id="IPR013766">
    <property type="entry name" value="Thioredoxin_domain"/>
</dbReference>
<evidence type="ECO:0000256" key="4">
    <source>
        <dbReference type="ARBA" id="ARBA00022559"/>
    </source>
</evidence>
<keyword evidence="15" id="KW-1185">Reference proteome</keyword>
<evidence type="ECO:0000313" key="14">
    <source>
        <dbReference type="EMBL" id="MEA5442497.1"/>
    </source>
</evidence>
<evidence type="ECO:0000256" key="10">
    <source>
        <dbReference type="ARBA" id="ARBA00038489"/>
    </source>
</evidence>
<feature type="domain" description="Thioredoxin" evidence="13">
    <location>
        <begin position="5"/>
        <end position="153"/>
    </location>
</feature>
<evidence type="ECO:0000313" key="15">
    <source>
        <dbReference type="Proteomes" id="UP001302329"/>
    </source>
</evidence>
<keyword evidence="7" id="KW-1015">Disulfide bond</keyword>
<dbReference type="InterPro" id="IPR024706">
    <property type="entry name" value="Peroxiredoxin_AhpC-typ"/>
</dbReference>
<comment type="function">
    <text evidence="1">Thiol-specific peroxidase that catalyzes the reduction of hydrogen peroxide and organic hydroperoxides to water and alcohols, respectively. Plays a role in cell protection against oxidative stress by detoxifying peroxides and as sensor of hydrogen peroxide-mediated signaling events.</text>
</comment>
<gene>
    <name evidence="14" type="ORF">VB739_08035</name>
</gene>
<dbReference type="InterPro" id="IPR036249">
    <property type="entry name" value="Thioredoxin-like_sf"/>
</dbReference>
<comment type="similarity">
    <text evidence="10">Belongs to the peroxiredoxin family. BCP/PrxQ subfamily.</text>
</comment>
<evidence type="ECO:0000256" key="12">
    <source>
        <dbReference type="ARBA" id="ARBA00049091"/>
    </source>
</evidence>
<dbReference type="EMBL" id="JAYGHY010000020">
    <property type="protein sequence ID" value="MEA5442497.1"/>
    <property type="molecule type" value="Genomic_DNA"/>
</dbReference>
<dbReference type="PROSITE" id="PS51352">
    <property type="entry name" value="THIOREDOXIN_2"/>
    <property type="match status" value="1"/>
</dbReference>
<name>A0ABU5SWS8_9CYAN</name>
<dbReference type="Pfam" id="PF00578">
    <property type="entry name" value="AhpC-TSA"/>
    <property type="match status" value="1"/>
</dbReference>
<evidence type="ECO:0000256" key="3">
    <source>
        <dbReference type="ARBA" id="ARBA00013017"/>
    </source>
</evidence>
<evidence type="ECO:0000256" key="8">
    <source>
        <dbReference type="ARBA" id="ARBA00023284"/>
    </source>
</evidence>
<evidence type="ECO:0000256" key="2">
    <source>
        <dbReference type="ARBA" id="ARBA00011245"/>
    </source>
</evidence>
<keyword evidence="8" id="KW-0676">Redox-active center</keyword>
<reference evidence="14 15" key="1">
    <citation type="submission" date="2023-12" db="EMBL/GenBank/DDBJ databases">
        <title>Baltic Sea Cyanobacteria.</title>
        <authorList>
            <person name="Delbaje E."/>
            <person name="Fewer D.P."/>
            <person name="Shishido T.K."/>
        </authorList>
    </citation>
    <scope>NUCLEOTIDE SEQUENCE [LARGE SCALE GENOMIC DNA]</scope>
    <source>
        <strain evidence="14 15">UHCC 0281</strain>
    </source>
</reference>
<keyword evidence="4 14" id="KW-0575">Peroxidase</keyword>
<comment type="caution">
    <text evidence="14">The sequence shown here is derived from an EMBL/GenBank/DDBJ whole genome shotgun (WGS) entry which is preliminary data.</text>
</comment>
<organism evidence="14 15">
    <name type="scientific">Cyanobium gracile UHCC 0281</name>
    <dbReference type="NCBI Taxonomy" id="3110309"/>
    <lineage>
        <taxon>Bacteria</taxon>
        <taxon>Bacillati</taxon>
        <taxon>Cyanobacteriota</taxon>
        <taxon>Cyanophyceae</taxon>
        <taxon>Synechococcales</taxon>
        <taxon>Prochlorococcaceae</taxon>
        <taxon>Cyanobium</taxon>
    </lineage>
</organism>
<keyword evidence="5" id="KW-0049">Antioxidant</keyword>
<evidence type="ECO:0000256" key="5">
    <source>
        <dbReference type="ARBA" id="ARBA00022862"/>
    </source>
</evidence>
<comment type="subunit">
    <text evidence="2">Monomer.</text>
</comment>
<dbReference type="PIRSF" id="PIRSF000239">
    <property type="entry name" value="AHPC"/>
    <property type="match status" value="1"/>
</dbReference>
<dbReference type="InterPro" id="IPR000866">
    <property type="entry name" value="AhpC/TSA"/>
</dbReference>
<keyword evidence="6 14" id="KW-0560">Oxidoreductase</keyword>
<evidence type="ECO:0000259" key="13">
    <source>
        <dbReference type="PROSITE" id="PS51352"/>
    </source>
</evidence>
<evidence type="ECO:0000256" key="9">
    <source>
        <dbReference type="ARBA" id="ARBA00032824"/>
    </source>
</evidence>
<protein>
    <recommendedName>
        <fullName evidence="3">thioredoxin-dependent peroxiredoxin</fullName>
        <ecNumber evidence="3">1.11.1.24</ecNumber>
    </recommendedName>
    <alternativeName>
        <fullName evidence="11">Bacterioferritin comigratory protein</fullName>
    </alternativeName>
    <alternativeName>
        <fullName evidence="9">Thioredoxin peroxidase</fullName>
    </alternativeName>
</protein>
<dbReference type="PANTHER" id="PTHR42801:SF4">
    <property type="entry name" value="AHPC_TSA FAMILY PROTEIN"/>
    <property type="match status" value="1"/>
</dbReference>
<evidence type="ECO:0000256" key="6">
    <source>
        <dbReference type="ARBA" id="ARBA00023002"/>
    </source>
</evidence>
<dbReference type="SUPFAM" id="SSF52833">
    <property type="entry name" value="Thioredoxin-like"/>
    <property type="match status" value="1"/>
</dbReference>
<evidence type="ECO:0000256" key="1">
    <source>
        <dbReference type="ARBA" id="ARBA00003330"/>
    </source>
</evidence>
<proteinExistence type="inferred from homology"/>
<comment type="catalytic activity">
    <reaction evidence="12">
        <text>a hydroperoxide + [thioredoxin]-dithiol = an alcohol + [thioredoxin]-disulfide + H2O</text>
        <dbReference type="Rhea" id="RHEA:62620"/>
        <dbReference type="Rhea" id="RHEA-COMP:10698"/>
        <dbReference type="Rhea" id="RHEA-COMP:10700"/>
        <dbReference type="ChEBI" id="CHEBI:15377"/>
        <dbReference type="ChEBI" id="CHEBI:29950"/>
        <dbReference type="ChEBI" id="CHEBI:30879"/>
        <dbReference type="ChEBI" id="CHEBI:35924"/>
        <dbReference type="ChEBI" id="CHEBI:50058"/>
        <dbReference type="EC" id="1.11.1.24"/>
    </reaction>
</comment>
<dbReference type="EC" id="1.11.1.24" evidence="3"/>
<evidence type="ECO:0000256" key="7">
    <source>
        <dbReference type="ARBA" id="ARBA00023157"/>
    </source>
</evidence>
<dbReference type="InterPro" id="IPR050924">
    <property type="entry name" value="Peroxiredoxin_BCP/PrxQ"/>
</dbReference>
<dbReference type="CDD" id="cd03017">
    <property type="entry name" value="PRX_BCP"/>
    <property type="match status" value="1"/>
</dbReference>
<dbReference type="GO" id="GO:0140824">
    <property type="term" value="F:thioredoxin-dependent peroxiredoxin activity"/>
    <property type="evidence" value="ECO:0007669"/>
    <property type="project" value="UniProtKB-EC"/>
</dbReference>
<dbReference type="Gene3D" id="3.40.30.10">
    <property type="entry name" value="Glutaredoxin"/>
    <property type="match status" value="1"/>
</dbReference>
<dbReference type="Proteomes" id="UP001302329">
    <property type="component" value="Unassembled WGS sequence"/>
</dbReference>
<sequence>MAPALAPGDTVPLIALPDQAGTVRRSDQLDGKALVLFFYPKDDTPGCTMEACAFRDSYADLQGLGAAVWGVSGDDAASHRRFANRHRLPFPLLVDAGNRLRKAFGVPSVLGLLPGRVTYVIDGQGVVRHVFNNLLDGPAHRREALDALRGLQGS</sequence>
<accession>A0ABU5SWS8</accession>
<dbReference type="PANTHER" id="PTHR42801">
    <property type="entry name" value="THIOREDOXIN-DEPENDENT PEROXIDE REDUCTASE"/>
    <property type="match status" value="1"/>
</dbReference>